<evidence type="ECO:0000313" key="2">
    <source>
        <dbReference type="EMBL" id="KAH0807324.1"/>
    </source>
</evidence>
<dbReference type="Proteomes" id="UP000719412">
    <property type="component" value="Unassembled WGS sequence"/>
</dbReference>
<protein>
    <submittedName>
        <fullName evidence="2">Uncharacterized protein</fullName>
    </submittedName>
</protein>
<dbReference type="EMBL" id="JABDTM020030736">
    <property type="protein sequence ID" value="KAH0807328.1"/>
    <property type="molecule type" value="Genomic_DNA"/>
</dbReference>
<feature type="region of interest" description="Disordered" evidence="1">
    <location>
        <begin position="26"/>
        <end position="79"/>
    </location>
</feature>
<evidence type="ECO:0000313" key="3">
    <source>
        <dbReference type="EMBL" id="KAH0807328.1"/>
    </source>
</evidence>
<name>A0A8J6L0H8_TENMO</name>
<feature type="region of interest" description="Disordered" evidence="1">
    <location>
        <begin position="124"/>
        <end position="143"/>
    </location>
</feature>
<sequence>MWNVNKLSLTSLPVVPTPRLVLSCHKRNPRPPPLPIGQPARTQKRRYIPRKDLKSFAESLRPERGENERLKQKATTQAGAQAALKARELERLKEELDGAASLGDLGESLEREWSEEAFLRTRVRRENPMDSTSAANKDGERMWKAGAANPKLWEIVGEVV</sequence>
<comment type="caution">
    <text evidence="2">The sequence shown here is derived from an EMBL/GenBank/DDBJ whole genome shotgun (WGS) entry which is preliminary data.</text>
</comment>
<evidence type="ECO:0000313" key="4">
    <source>
        <dbReference type="Proteomes" id="UP000719412"/>
    </source>
</evidence>
<reference evidence="2" key="2">
    <citation type="submission" date="2021-08" db="EMBL/GenBank/DDBJ databases">
        <authorList>
            <person name="Eriksson T."/>
        </authorList>
    </citation>
    <scope>NUCLEOTIDE SEQUENCE</scope>
    <source>
        <strain evidence="2">Stoneville</strain>
        <tissue evidence="2">Whole head</tissue>
    </source>
</reference>
<accession>A0A8J6L0H8</accession>
<evidence type="ECO:0000256" key="1">
    <source>
        <dbReference type="SAM" id="MobiDB-lite"/>
    </source>
</evidence>
<feature type="compositionally biased region" description="Basic and acidic residues" evidence="1">
    <location>
        <begin position="49"/>
        <end position="71"/>
    </location>
</feature>
<keyword evidence="4" id="KW-1185">Reference proteome</keyword>
<dbReference type="EMBL" id="JABDTM020030739">
    <property type="protein sequence ID" value="KAH0807324.1"/>
    <property type="molecule type" value="Genomic_DNA"/>
</dbReference>
<dbReference type="AlphaFoldDB" id="A0A8J6L0H8"/>
<gene>
    <name evidence="3" type="ORF">GEV33_015463</name>
    <name evidence="2" type="ORF">GEV33_015467</name>
</gene>
<organism evidence="2 4">
    <name type="scientific">Tenebrio molitor</name>
    <name type="common">Yellow mealworm beetle</name>
    <dbReference type="NCBI Taxonomy" id="7067"/>
    <lineage>
        <taxon>Eukaryota</taxon>
        <taxon>Metazoa</taxon>
        <taxon>Ecdysozoa</taxon>
        <taxon>Arthropoda</taxon>
        <taxon>Hexapoda</taxon>
        <taxon>Insecta</taxon>
        <taxon>Pterygota</taxon>
        <taxon>Neoptera</taxon>
        <taxon>Endopterygota</taxon>
        <taxon>Coleoptera</taxon>
        <taxon>Polyphaga</taxon>
        <taxon>Cucujiformia</taxon>
        <taxon>Tenebrionidae</taxon>
        <taxon>Tenebrio</taxon>
    </lineage>
</organism>
<reference evidence="2" key="1">
    <citation type="journal article" date="2020" name="J Insects Food Feed">
        <title>The yellow mealworm (Tenebrio molitor) genome: a resource for the emerging insects as food and feed industry.</title>
        <authorList>
            <person name="Eriksson T."/>
            <person name="Andere A."/>
            <person name="Kelstrup H."/>
            <person name="Emery V."/>
            <person name="Picard C."/>
        </authorList>
    </citation>
    <scope>NUCLEOTIDE SEQUENCE</scope>
    <source>
        <strain evidence="2">Stoneville</strain>
        <tissue evidence="2">Whole head</tissue>
    </source>
</reference>
<proteinExistence type="predicted"/>